<reference evidence="4 5" key="1">
    <citation type="submission" date="2018-03" db="EMBL/GenBank/DDBJ databases">
        <authorList>
            <person name="Keele B.F."/>
        </authorList>
    </citation>
    <scope>NUCLEOTIDE SEQUENCE [LARGE SCALE GENOMIC DNA]</scope>
    <source>
        <strain evidence="4 5">YL28-9</strain>
    </source>
</reference>
<keyword evidence="3" id="KW-0732">Signal</keyword>
<accession>A0A2T3HNU9</accession>
<feature type="signal peptide" evidence="3">
    <location>
        <begin position="1"/>
        <end position="23"/>
    </location>
</feature>
<gene>
    <name evidence="4" type="ORF">C7T94_05170</name>
</gene>
<sequence>MKKLIYTLVLFFSLGLSANTVSAADKKAKNPSELSAEQRAQLKKITDRVEEIRSMDKSNLSKEDRKALRKELKEMKNQARAMSGGVYLSVGAIIIIILLLILIL</sequence>
<keyword evidence="2" id="KW-0472">Membrane</keyword>
<keyword evidence="1" id="KW-0175">Coiled coil</keyword>
<dbReference type="EMBL" id="PYLS01000004">
    <property type="protein sequence ID" value="PST84124.1"/>
    <property type="molecule type" value="Genomic_DNA"/>
</dbReference>
<dbReference type="Proteomes" id="UP000240912">
    <property type="component" value="Unassembled WGS sequence"/>
</dbReference>
<evidence type="ECO:0000256" key="2">
    <source>
        <dbReference type="SAM" id="Phobius"/>
    </source>
</evidence>
<keyword evidence="2" id="KW-1133">Transmembrane helix</keyword>
<evidence type="ECO:0008006" key="6">
    <source>
        <dbReference type="Google" id="ProtNLM"/>
    </source>
</evidence>
<feature type="chain" id="PRO_5015494993" description="Seryl-tRNA synthetase" evidence="3">
    <location>
        <begin position="24"/>
        <end position="104"/>
    </location>
</feature>
<feature type="coiled-coil region" evidence="1">
    <location>
        <begin position="58"/>
        <end position="85"/>
    </location>
</feature>
<keyword evidence="5" id="KW-1185">Reference proteome</keyword>
<dbReference type="AlphaFoldDB" id="A0A2T3HNU9"/>
<evidence type="ECO:0000313" key="4">
    <source>
        <dbReference type="EMBL" id="PST84124.1"/>
    </source>
</evidence>
<dbReference type="RefSeq" id="WP_107214223.1">
    <property type="nucleotide sequence ID" value="NZ_KZ686268.1"/>
</dbReference>
<feature type="transmembrane region" description="Helical" evidence="2">
    <location>
        <begin position="84"/>
        <end position="103"/>
    </location>
</feature>
<protein>
    <recommendedName>
        <fullName evidence="6">Seryl-tRNA synthetase</fullName>
    </recommendedName>
</protein>
<proteinExistence type="predicted"/>
<keyword evidence="2" id="KW-0812">Transmembrane</keyword>
<comment type="caution">
    <text evidence="4">The sequence shown here is derived from an EMBL/GenBank/DDBJ whole genome shotgun (WGS) entry which is preliminary data.</text>
</comment>
<organism evidence="4 5">
    <name type="scientific">Pedobacter yulinensis</name>
    <dbReference type="NCBI Taxonomy" id="2126353"/>
    <lineage>
        <taxon>Bacteria</taxon>
        <taxon>Pseudomonadati</taxon>
        <taxon>Bacteroidota</taxon>
        <taxon>Sphingobacteriia</taxon>
        <taxon>Sphingobacteriales</taxon>
        <taxon>Sphingobacteriaceae</taxon>
        <taxon>Pedobacter</taxon>
    </lineage>
</organism>
<evidence type="ECO:0000256" key="1">
    <source>
        <dbReference type="SAM" id="Coils"/>
    </source>
</evidence>
<evidence type="ECO:0000313" key="5">
    <source>
        <dbReference type="Proteomes" id="UP000240912"/>
    </source>
</evidence>
<dbReference type="OrthoDB" id="799395at2"/>
<evidence type="ECO:0000256" key="3">
    <source>
        <dbReference type="SAM" id="SignalP"/>
    </source>
</evidence>
<name>A0A2T3HNU9_9SPHI</name>